<feature type="transmembrane region" description="Helical" evidence="2">
    <location>
        <begin position="41"/>
        <end position="63"/>
    </location>
</feature>
<sequence>MVIIGLVLILVGSVVILATVSSNDPGNGGEILGFGVTTLEAFLVGVVAGALILWGFSILKWGTKRSLAHRRERKELNELNEKLERVEADRKREDDGA</sequence>
<keyword evidence="4" id="KW-1185">Reference proteome</keyword>
<dbReference type="Proteomes" id="UP000294853">
    <property type="component" value="Chromosome"/>
</dbReference>
<keyword evidence="1" id="KW-0175">Coiled coil</keyword>
<protein>
    <recommendedName>
        <fullName evidence="5">LapA family protein</fullName>
    </recommendedName>
</protein>
<evidence type="ECO:0000256" key="2">
    <source>
        <dbReference type="SAM" id="Phobius"/>
    </source>
</evidence>
<keyword evidence="2" id="KW-0472">Membrane</keyword>
<evidence type="ECO:0000256" key="1">
    <source>
        <dbReference type="SAM" id="Coils"/>
    </source>
</evidence>
<dbReference type="AlphaFoldDB" id="A0A4P7IH71"/>
<gene>
    <name evidence="3" type="ORF">EXE58_06225</name>
</gene>
<keyword evidence="2" id="KW-1133">Transmembrane helix</keyword>
<name>A0A4P7IH71_9ACTN</name>
<proteinExistence type="predicted"/>
<dbReference type="OrthoDB" id="3790712at2"/>
<evidence type="ECO:0000313" key="3">
    <source>
        <dbReference type="EMBL" id="QBX55091.1"/>
    </source>
</evidence>
<evidence type="ECO:0008006" key="5">
    <source>
        <dbReference type="Google" id="ProtNLM"/>
    </source>
</evidence>
<keyword evidence="2" id="KW-0812">Transmembrane</keyword>
<reference evidence="3 4" key="1">
    <citation type="submission" date="2019-03" db="EMBL/GenBank/DDBJ databases">
        <title>Three New Species of Nocardioides, Nocardioides euryhalodurans sp. nov., Nocardioides seonyuensis sp. nov. and Nocardioides eburneoflavus sp. nov. Iolated from Soil.</title>
        <authorList>
            <person name="Roh S.G."/>
            <person name="Lee C."/>
            <person name="Kim M.-K."/>
            <person name="Kim S.B."/>
        </authorList>
    </citation>
    <scope>NUCLEOTIDE SEQUENCE [LARGE SCALE GENOMIC DNA]</scope>
    <source>
        <strain evidence="3 4">MMS17-SY207-3</strain>
    </source>
</reference>
<evidence type="ECO:0000313" key="4">
    <source>
        <dbReference type="Proteomes" id="UP000294853"/>
    </source>
</evidence>
<feature type="coiled-coil region" evidence="1">
    <location>
        <begin position="66"/>
        <end position="96"/>
    </location>
</feature>
<dbReference type="EMBL" id="CP038436">
    <property type="protein sequence ID" value="QBX55091.1"/>
    <property type="molecule type" value="Genomic_DNA"/>
</dbReference>
<dbReference type="KEGG" id="nsn:EXE58_06225"/>
<organism evidence="3 4">
    <name type="scientific">Nocardioides seonyuensis</name>
    <dbReference type="NCBI Taxonomy" id="2518371"/>
    <lineage>
        <taxon>Bacteria</taxon>
        <taxon>Bacillati</taxon>
        <taxon>Actinomycetota</taxon>
        <taxon>Actinomycetes</taxon>
        <taxon>Propionibacteriales</taxon>
        <taxon>Nocardioidaceae</taxon>
        <taxon>Nocardioides</taxon>
    </lineage>
</organism>
<dbReference type="RefSeq" id="WP_135267059.1">
    <property type="nucleotide sequence ID" value="NZ_CP038436.1"/>
</dbReference>
<accession>A0A4P7IH71</accession>